<keyword evidence="2" id="KW-1185">Reference proteome</keyword>
<dbReference type="PANTHER" id="PTHR47623:SF1">
    <property type="entry name" value="OS09G0287300 PROTEIN"/>
    <property type="match status" value="1"/>
</dbReference>
<dbReference type="PANTHER" id="PTHR47623">
    <property type="entry name" value="OS09G0287300 PROTEIN"/>
    <property type="match status" value="1"/>
</dbReference>
<dbReference type="InterPro" id="IPR029033">
    <property type="entry name" value="His_PPase_superfam"/>
</dbReference>
<evidence type="ECO:0000313" key="1">
    <source>
        <dbReference type="EMBL" id="MDY0885577.1"/>
    </source>
</evidence>
<dbReference type="InterPro" id="IPR013078">
    <property type="entry name" value="His_Pase_superF_clade-1"/>
</dbReference>
<protein>
    <submittedName>
        <fullName evidence="1">Histidine phosphatase family protein</fullName>
    </submittedName>
</protein>
<dbReference type="EMBL" id="JAXCLW010000011">
    <property type="protein sequence ID" value="MDY0885577.1"/>
    <property type="molecule type" value="Genomic_DNA"/>
</dbReference>
<dbReference type="Gene3D" id="3.40.50.1240">
    <property type="entry name" value="Phosphoglycerate mutase-like"/>
    <property type="match status" value="1"/>
</dbReference>
<sequence>MKRLMLLRHAKSARDQPDLPDAERPLAKRGIKAAPLVGRYIMAEGLIPDLVLCSAAVRAKQTWDLVSAAWPHQPRRQQLASLYMATPREMLSTAREYGGDTDSILIVGHNPGIGDLATWLVNQGDAGEITRMQRKFSTAALAVIDLPIESWRDFRDTTVSAWNGQLVRFVVPQDLAAGI</sequence>
<proteinExistence type="predicted"/>
<reference evidence="1 2" key="1">
    <citation type="journal article" date="2016" name="Antonie Van Leeuwenhoek">
        <title>Dongia soli sp. nov., isolated from soil from Dokdo, Korea.</title>
        <authorList>
            <person name="Kim D.U."/>
            <person name="Lee H."/>
            <person name="Kim H."/>
            <person name="Kim S.G."/>
            <person name="Ka J.O."/>
        </authorList>
    </citation>
    <scope>NUCLEOTIDE SEQUENCE [LARGE SCALE GENOMIC DNA]</scope>
    <source>
        <strain evidence="1 2">D78</strain>
    </source>
</reference>
<dbReference type="RefSeq" id="WP_320510651.1">
    <property type="nucleotide sequence ID" value="NZ_JAXCLW010000011.1"/>
</dbReference>
<name>A0ABU5EI92_9PROT</name>
<gene>
    <name evidence="1" type="ORF">SMD27_22245</name>
</gene>
<comment type="caution">
    <text evidence="1">The sequence shown here is derived from an EMBL/GenBank/DDBJ whole genome shotgun (WGS) entry which is preliminary data.</text>
</comment>
<organism evidence="1 2">
    <name type="scientific">Dongia soli</name>
    <dbReference type="NCBI Taxonomy" id="600628"/>
    <lineage>
        <taxon>Bacteria</taxon>
        <taxon>Pseudomonadati</taxon>
        <taxon>Pseudomonadota</taxon>
        <taxon>Alphaproteobacteria</taxon>
        <taxon>Rhodospirillales</taxon>
        <taxon>Dongiaceae</taxon>
        <taxon>Dongia</taxon>
    </lineage>
</organism>
<dbReference type="SUPFAM" id="SSF53254">
    <property type="entry name" value="Phosphoglycerate mutase-like"/>
    <property type="match status" value="1"/>
</dbReference>
<accession>A0ABU5EI92</accession>
<dbReference type="Proteomes" id="UP001279642">
    <property type="component" value="Unassembled WGS sequence"/>
</dbReference>
<evidence type="ECO:0000313" key="2">
    <source>
        <dbReference type="Proteomes" id="UP001279642"/>
    </source>
</evidence>
<dbReference type="CDD" id="cd07067">
    <property type="entry name" value="HP_PGM_like"/>
    <property type="match status" value="1"/>
</dbReference>